<evidence type="ECO:0000256" key="1">
    <source>
        <dbReference type="SAM" id="MobiDB-lite"/>
    </source>
</evidence>
<dbReference type="InterPro" id="IPR019557">
    <property type="entry name" value="AminoTfrase-like_pln_mobile"/>
</dbReference>
<dbReference type="InterPro" id="IPR044824">
    <property type="entry name" value="MAIN-like"/>
</dbReference>
<feature type="region of interest" description="Disordered" evidence="1">
    <location>
        <begin position="464"/>
        <end position="505"/>
    </location>
</feature>
<organism evidence="3 4">
    <name type="scientific">Kingdonia uniflora</name>
    <dbReference type="NCBI Taxonomy" id="39325"/>
    <lineage>
        <taxon>Eukaryota</taxon>
        <taxon>Viridiplantae</taxon>
        <taxon>Streptophyta</taxon>
        <taxon>Embryophyta</taxon>
        <taxon>Tracheophyta</taxon>
        <taxon>Spermatophyta</taxon>
        <taxon>Magnoliopsida</taxon>
        <taxon>Ranunculales</taxon>
        <taxon>Circaeasteraceae</taxon>
        <taxon>Kingdonia</taxon>
    </lineage>
</organism>
<feature type="compositionally biased region" description="Basic and acidic residues" evidence="1">
    <location>
        <begin position="1"/>
        <end position="10"/>
    </location>
</feature>
<feature type="region of interest" description="Disordered" evidence="1">
    <location>
        <begin position="1"/>
        <end position="56"/>
    </location>
</feature>
<dbReference type="PANTHER" id="PTHR46033:SF8">
    <property type="entry name" value="PROTEIN MAINTENANCE OF MERISTEMS-LIKE"/>
    <property type="match status" value="1"/>
</dbReference>
<reference evidence="3 4" key="1">
    <citation type="journal article" date="2020" name="IScience">
        <title>Genome Sequencing of the Endangered Kingdonia uniflora (Circaeasteraceae, Ranunculales) Reveals Potential Mechanisms of Evolutionary Specialization.</title>
        <authorList>
            <person name="Sun Y."/>
            <person name="Deng T."/>
            <person name="Zhang A."/>
            <person name="Moore M.J."/>
            <person name="Landis J.B."/>
            <person name="Lin N."/>
            <person name="Zhang H."/>
            <person name="Zhang X."/>
            <person name="Huang J."/>
            <person name="Zhang X."/>
            <person name="Sun H."/>
            <person name="Wang H."/>
        </authorList>
    </citation>
    <scope>NUCLEOTIDE SEQUENCE [LARGE SCALE GENOMIC DNA]</scope>
    <source>
        <strain evidence="3">TB1705</strain>
        <tissue evidence="3">Leaf</tissue>
    </source>
</reference>
<evidence type="ECO:0000313" key="3">
    <source>
        <dbReference type="EMBL" id="KAF6158421.1"/>
    </source>
</evidence>
<gene>
    <name evidence="3" type="ORF">GIB67_019460</name>
</gene>
<comment type="caution">
    <text evidence="3">The sequence shown here is derived from an EMBL/GenBank/DDBJ whole genome shotgun (WGS) entry which is preliminary data.</text>
</comment>
<proteinExistence type="predicted"/>
<dbReference type="Proteomes" id="UP000541444">
    <property type="component" value="Unassembled WGS sequence"/>
</dbReference>
<dbReference type="EMBL" id="JACGCM010001222">
    <property type="protein sequence ID" value="KAF6158421.1"/>
    <property type="molecule type" value="Genomic_DNA"/>
</dbReference>
<dbReference type="PANTHER" id="PTHR46033">
    <property type="entry name" value="PROTEIN MAIN-LIKE 2"/>
    <property type="match status" value="1"/>
</dbReference>
<dbReference type="GO" id="GO:0010073">
    <property type="term" value="P:meristem maintenance"/>
    <property type="evidence" value="ECO:0007669"/>
    <property type="project" value="InterPro"/>
</dbReference>
<feature type="domain" description="Aminotransferase-like plant mobile" evidence="2">
    <location>
        <begin position="113"/>
        <end position="354"/>
    </location>
</feature>
<dbReference type="AlphaFoldDB" id="A0A7J7MU16"/>
<accession>A0A7J7MU16</accession>
<keyword evidence="4" id="KW-1185">Reference proteome</keyword>
<feature type="compositionally biased region" description="Basic residues" evidence="1">
    <location>
        <begin position="475"/>
        <end position="486"/>
    </location>
</feature>
<evidence type="ECO:0000313" key="4">
    <source>
        <dbReference type="Proteomes" id="UP000541444"/>
    </source>
</evidence>
<evidence type="ECO:0000259" key="2">
    <source>
        <dbReference type="Pfam" id="PF10536"/>
    </source>
</evidence>
<dbReference type="Pfam" id="PF10536">
    <property type="entry name" value="PMD"/>
    <property type="match status" value="1"/>
</dbReference>
<sequence>MQNQEEDRHPSTLPGFRVTRDLEQTVTRSRSERKKKRVEFEDVQQPIPNPSQENYPRRCLTKCSNEHNRDSMRPYDTFTSVIKLWKYISTIPPVRDAVVNLFGQFMDIHLGNSDNRLIQALTERWWPVIHTFMFPYAEIEVTPLNFTMLTSLLISRYPTQVTYDDAWSVLSNARQLLSSINSNHIKSENVIISHLKTYLTIAADRDDNITIVRAVIIFMMEHLWFQTANDTLPLGYLAAVADLDEAAQYDWGSAILVSLYHGLDTAVTTGGTITGFSQLLEYWFYEYCGVNHPIVKKEVKVSAYPRLRAWERENMRKINDQATNLFILSRYEIDYRTMKTITWEPWLESAVSEIEGVLTAKLLSRLQFAWQPKGPDPRWHMTWTWRREMFPIHRLRDPPPMSSSYGAEELWHLTHSMRGLVLAESTRDDQRLQELTDENVTLRKHLDSVDDKLHAHDLRLMRGRDVQVMPLPHRGGSRARQRRSGPRTRGGGSSRKGRGTGDDYE</sequence>
<name>A0A7J7MU16_9MAGN</name>
<protein>
    <recommendedName>
        <fullName evidence="2">Aminotransferase-like plant mobile domain-containing protein</fullName>
    </recommendedName>
</protein>